<dbReference type="Gene3D" id="3.30.450.40">
    <property type="match status" value="1"/>
</dbReference>
<dbReference type="EMBL" id="UOFU01000383">
    <property type="protein sequence ID" value="VAX04497.1"/>
    <property type="molecule type" value="Genomic_DNA"/>
</dbReference>
<feature type="domain" description="GAF" evidence="1">
    <location>
        <begin position="23"/>
        <end position="137"/>
    </location>
</feature>
<name>A0A3B1BHS0_9ZZZZ</name>
<dbReference type="InterPro" id="IPR003018">
    <property type="entry name" value="GAF"/>
</dbReference>
<dbReference type="InterPro" id="IPR029016">
    <property type="entry name" value="GAF-like_dom_sf"/>
</dbReference>
<proteinExistence type="predicted"/>
<accession>A0A3B1BHS0</accession>
<evidence type="ECO:0000259" key="1">
    <source>
        <dbReference type="Pfam" id="PF01590"/>
    </source>
</evidence>
<organism evidence="2">
    <name type="scientific">hydrothermal vent metagenome</name>
    <dbReference type="NCBI Taxonomy" id="652676"/>
    <lineage>
        <taxon>unclassified sequences</taxon>
        <taxon>metagenomes</taxon>
        <taxon>ecological metagenomes</taxon>
    </lineage>
</organism>
<dbReference type="SUPFAM" id="SSF55781">
    <property type="entry name" value="GAF domain-like"/>
    <property type="match status" value="1"/>
</dbReference>
<dbReference type="Pfam" id="PF01590">
    <property type="entry name" value="GAF"/>
    <property type="match status" value="1"/>
</dbReference>
<reference evidence="2" key="1">
    <citation type="submission" date="2018-06" db="EMBL/GenBank/DDBJ databases">
        <authorList>
            <person name="Zhirakovskaya E."/>
        </authorList>
    </citation>
    <scope>NUCLEOTIDE SEQUENCE</scope>
</reference>
<feature type="non-terminal residue" evidence="2">
    <location>
        <position position="138"/>
    </location>
</feature>
<dbReference type="AlphaFoldDB" id="A0A3B1BHS0"/>
<gene>
    <name evidence="2" type="ORF">MNBD_GAMMA20-2369</name>
</gene>
<evidence type="ECO:0000313" key="2">
    <source>
        <dbReference type="EMBL" id="VAX04497.1"/>
    </source>
</evidence>
<protein>
    <recommendedName>
        <fullName evidence="1">GAF domain-containing protein</fullName>
    </recommendedName>
</protein>
<sequence length="138" mass="15913">MKEFIKNSECFFNFIDRIIETKDRRLILDKLVEDIRDYLLADRCTLFIFDKQAGELASRVAQGRDEVRLPVNKHTLTGCCFLTGRTLRVNHAYDEKELKALDPEIRVSRTWDDKTGYKTKSVLATPIIARGSTVGVFL</sequence>